<organism evidence="2 3">
    <name type="scientific">Xenopus laevis</name>
    <name type="common">African clawed frog</name>
    <dbReference type="NCBI Taxonomy" id="8355"/>
    <lineage>
        <taxon>Eukaryota</taxon>
        <taxon>Metazoa</taxon>
        <taxon>Chordata</taxon>
        <taxon>Craniata</taxon>
        <taxon>Vertebrata</taxon>
        <taxon>Euteleostomi</taxon>
        <taxon>Amphibia</taxon>
        <taxon>Batrachia</taxon>
        <taxon>Anura</taxon>
        <taxon>Pipoidea</taxon>
        <taxon>Pipidae</taxon>
        <taxon>Xenopodinae</taxon>
        <taxon>Xenopus</taxon>
        <taxon>Xenopus</taxon>
    </lineage>
</organism>
<sequence length="76" mass="8573">MALAACVPVCLPDVCYIQTLTKRSSLEFGFSQRVTFFLFSGIVCRQELLPRPPSESRGPVKKNVLTPPPQVKKKHW</sequence>
<proteinExistence type="predicted"/>
<dbReference type="Proteomes" id="UP000694892">
    <property type="component" value="Chromosome 9_10S"/>
</dbReference>
<protein>
    <submittedName>
        <fullName evidence="2">Uncharacterized protein</fullName>
    </submittedName>
</protein>
<evidence type="ECO:0000256" key="1">
    <source>
        <dbReference type="SAM" id="MobiDB-lite"/>
    </source>
</evidence>
<evidence type="ECO:0000313" key="2">
    <source>
        <dbReference type="EMBL" id="OCT60845.1"/>
    </source>
</evidence>
<evidence type="ECO:0000313" key="3">
    <source>
        <dbReference type="Proteomes" id="UP000694892"/>
    </source>
</evidence>
<reference evidence="3" key="1">
    <citation type="journal article" date="2016" name="Nature">
        <title>Genome evolution in the allotetraploid frog Xenopus laevis.</title>
        <authorList>
            <person name="Session A.M."/>
            <person name="Uno Y."/>
            <person name="Kwon T."/>
            <person name="Chapman J.A."/>
            <person name="Toyoda A."/>
            <person name="Takahashi S."/>
            <person name="Fukui A."/>
            <person name="Hikosaka A."/>
            <person name="Suzuki A."/>
            <person name="Kondo M."/>
            <person name="van Heeringen S.J."/>
            <person name="Quigley I."/>
            <person name="Heinz S."/>
            <person name="Ogino H."/>
            <person name="Ochi H."/>
            <person name="Hellsten U."/>
            <person name="Lyons J.B."/>
            <person name="Simakov O."/>
            <person name="Putnam N."/>
            <person name="Stites J."/>
            <person name="Kuroki Y."/>
            <person name="Tanaka T."/>
            <person name="Michiue T."/>
            <person name="Watanabe M."/>
            <person name="Bogdanovic O."/>
            <person name="Lister R."/>
            <person name="Georgiou G."/>
            <person name="Paranjpe S.S."/>
            <person name="van Kruijsbergen I."/>
            <person name="Shu S."/>
            <person name="Carlson J."/>
            <person name="Kinoshita T."/>
            <person name="Ohta Y."/>
            <person name="Mawaribuchi S."/>
            <person name="Jenkins J."/>
            <person name="Grimwood J."/>
            <person name="Schmutz J."/>
            <person name="Mitros T."/>
            <person name="Mozaffari S.V."/>
            <person name="Suzuki Y."/>
            <person name="Haramoto Y."/>
            <person name="Yamamoto T.S."/>
            <person name="Takagi C."/>
            <person name="Heald R."/>
            <person name="Miller K."/>
            <person name="Haudenschild C."/>
            <person name="Kitzman J."/>
            <person name="Nakayama T."/>
            <person name="Izutsu Y."/>
            <person name="Robert J."/>
            <person name="Fortriede J."/>
            <person name="Burns K."/>
            <person name="Lotay V."/>
            <person name="Karimi K."/>
            <person name="Yasuoka Y."/>
            <person name="Dichmann D.S."/>
            <person name="Flajnik M.F."/>
            <person name="Houston D.W."/>
            <person name="Shendure J."/>
            <person name="DuPasquier L."/>
            <person name="Vize P.D."/>
            <person name="Zorn A.M."/>
            <person name="Ito M."/>
            <person name="Marcotte E.M."/>
            <person name="Wallingford J.B."/>
            <person name="Ito Y."/>
            <person name="Asashima M."/>
            <person name="Ueno N."/>
            <person name="Matsuda Y."/>
            <person name="Veenstra G.J."/>
            <person name="Fujiyama A."/>
            <person name="Harland R.M."/>
            <person name="Taira M."/>
            <person name="Rokhsar D.S."/>
        </authorList>
    </citation>
    <scope>NUCLEOTIDE SEQUENCE [LARGE SCALE GENOMIC DNA]</scope>
    <source>
        <strain evidence="3">J</strain>
    </source>
</reference>
<dbReference type="EMBL" id="CM004483">
    <property type="protein sequence ID" value="OCT60845.1"/>
    <property type="molecule type" value="Genomic_DNA"/>
</dbReference>
<gene>
    <name evidence="2" type="ORF">XELAEV_18046868mg</name>
</gene>
<name>A0A974H192_XENLA</name>
<accession>A0A974H192</accession>
<dbReference type="AlphaFoldDB" id="A0A974H192"/>
<feature type="region of interest" description="Disordered" evidence="1">
    <location>
        <begin position="50"/>
        <end position="76"/>
    </location>
</feature>